<keyword evidence="1" id="KW-0677">Repeat</keyword>
<evidence type="ECO:0000256" key="5">
    <source>
        <dbReference type="SAM" id="MobiDB-lite"/>
    </source>
</evidence>
<dbReference type="PRINTS" id="PR01415">
    <property type="entry name" value="ANKYRIN"/>
</dbReference>
<evidence type="ECO:0000256" key="4">
    <source>
        <dbReference type="SAM" id="Coils"/>
    </source>
</evidence>
<evidence type="ECO:0000313" key="7">
    <source>
        <dbReference type="Proteomes" id="UP001249851"/>
    </source>
</evidence>
<feature type="compositionally biased region" description="Polar residues" evidence="5">
    <location>
        <begin position="505"/>
        <end position="527"/>
    </location>
</feature>
<evidence type="ECO:0000256" key="3">
    <source>
        <dbReference type="PROSITE-ProRule" id="PRU00023"/>
    </source>
</evidence>
<dbReference type="SMART" id="SM00248">
    <property type="entry name" value="ANK"/>
    <property type="match status" value="2"/>
</dbReference>
<feature type="coiled-coil region" evidence="4">
    <location>
        <begin position="715"/>
        <end position="778"/>
    </location>
</feature>
<feature type="region of interest" description="Disordered" evidence="5">
    <location>
        <begin position="417"/>
        <end position="446"/>
    </location>
</feature>
<dbReference type="GO" id="GO:0000976">
    <property type="term" value="F:transcription cis-regulatory region binding"/>
    <property type="evidence" value="ECO:0007669"/>
    <property type="project" value="TreeGrafter"/>
</dbReference>
<organism evidence="6 7">
    <name type="scientific">Acropora cervicornis</name>
    <name type="common">Staghorn coral</name>
    <dbReference type="NCBI Taxonomy" id="6130"/>
    <lineage>
        <taxon>Eukaryota</taxon>
        <taxon>Metazoa</taxon>
        <taxon>Cnidaria</taxon>
        <taxon>Anthozoa</taxon>
        <taxon>Hexacorallia</taxon>
        <taxon>Scleractinia</taxon>
        <taxon>Astrocoeniina</taxon>
        <taxon>Acroporidae</taxon>
        <taxon>Acropora</taxon>
    </lineage>
</organism>
<evidence type="ECO:0000313" key="6">
    <source>
        <dbReference type="EMBL" id="KAK2572886.1"/>
    </source>
</evidence>
<keyword evidence="2 3" id="KW-0040">ANK repeat</keyword>
<dbReference type="InterPro" id="IPR050663">
    <property type="entry name" value="Ankyrin-SOCS_Box"/>
</dbReference>
<dbReference type="GO" id="GO:0005634">
    <property type="term" value="C:nucleus"/>
    <property type="evidence" value="ECO:0007669"/>
    <property type="project" value="TreeGrafter"/>
</dbReference>
<name>A0AAD9R514_ACRCE</name>
<keyword evidence="7" id="KW-1185">Reference proteome</keyword>
<sequence length="795" mass="84953">VLEGGPFINSMKEKEKSSLVDLGKRLLEAARKGQAEEVSLLMASGAPFTTDWLGTSPLHLAAQHGHAQTAEVLLRAGVSRDARTKHGHTRVAELLVTSGASTNNADMLNMTPLHWACEHNHVDIAKILLQAGARHDIKSKFGKTSIDIARAKGYEEILADQDLELPKSFKRQADRSNLSLSSVKKRQRTKKFAMTEGSWTGPEGPIENGNKPRKKAATPGTLPKSAVGGGRRVSAPPQFNNAGSPSLRSPTENSIASLVSAAAIVKAKSESEGERNTEGKSAPSTTKPQDSSVLDTLATLATATLSHSASSTSTTPQQVTAVPGRPVGITPLSLPPTTPTFTTPLTPSNLFSMPSPLAALSALSSLSSPAQTSPLPLSFSMPVISTTGAQLVPLVPASGSSFFSNATGMTVQAVSASNAADPSSTSVTSSGISSITSSPNASTQTVPPQTIVAPFQLPSGSSQAQLALSQILTPMQGVQPSVVLELNATTNKDGVAQVKMDHQSSEFLKSHVSQSQEATHGQLQQESNENKQDDANSQNMQGTQELLITLQVPPGLQHVQPQLLSEPTFALQHVQLVPSGQETQTQTSTGQSQQNQVSIVQQNDANTQVSQEQASASGTSQSSVVQLQLQQDQLNLAQLMQNASHGTLPLPLTITPQQMQLFANATTASTTGNYHGTIDATPATDAKHCPTIHGSVDPKRNYTSTELRLTNWTVLLQVHEDVRKLLEQRQAEEDRARKELEGKLQALQRDSEKYRTELENAQKEAEAYRGRLEFERKENTRLHQLYEASKQPPLE</sequence>
<dbReference type="Pfam" id="PF00023">
    <property type="entry name" value="Ank"/>
    <property type="match status" value="1"/>
</dbReference>
<dbReference type="EMBL" id="JARQWQ010000003">
    <property type="protein sequence ID" value="KAK2572886.1"/>
    <property type="molecule type" value="Genomic_DNA"/>
</dbReference>
<dbReference type="Gene3D" id="1.25.40.20">
    <property type="entry name" value="Ankyrin repeat-containing domain"/>
    <property type="match status" value="2"/>
</dbReference>
<feature type="repeat" description="ANK" evidence="3">
    <location>
        <begin position="53"/>
        <end position="85"/>
    </location>
</feature>
<dbReference type="InterPro" id="IPR036770">
    <property type="entry name" value="Ankyrin_rpt-contain_sf"/>
</dbReference>
<dbReference type="AlphaFoldDB" id="A0AAD9R514"/>
<dbReference type="SUPFAM" id="SSF48403">
    <property type="entry name" value="Ankyrin repeat"/>
    <property type="match status" value="1"/>
</dbReference>
<protein>
    <submittedName>
        <fullName evidence="6">GA-binding protein subunit beta-2</fullName>
    </submittedName>
</protein>
<feature type="compositionally biased region" description="Basic and acidic residues" evidence="5">
    <location>
        <begin position="267"/>
        <end position="278"/>
    </location>
</feature>
<accession>A0AAD9R514</accession>
<feature type="repeat" description="ANK" evidence="3">
    <location>
        <begin position="108"/>
        <end position="140"/>
    </location>
</feature>
<evidence type="ECO:0000256" key="1">
    <source>
        <dbReference type="ARBA" id="ARBA00022737"/>
    </source>
</evidence>
<feature type="compositionally biased region" description="Low complexity" evidence="5">
    <location>
        <begin position="423"/>
        <end position="443"/>
    </location>
</feature>
<feature type="region of interest" description="Disordered" evidence="5">
    <location>
        <begin position="174"/>
        <end position="252"/>
    </location>
</feature>
<reference evidence="6" key="1">
    <citation type="journal article" date="2023" name="G3 (Bethesda)">
        <title>Whole genome assembly and annotation of the endangered Caribbean coral Acropora cervicornis.</title>
        <authorList>
            <person name="Selwyn J.D."/>
            <person name="Vollmer S.V."/>
        </authorList>
    </citation>
    <scope>NUCLEOTIDE SEQUENCE</scope>
    <source>
        <strain evidence="6">K2</strain>
    </source>
</reference>
<feature type="compositionally biased region" description="Polar residues" evidence="5">
    <location>
        <begin position="237"/>
        <end position="252"/>
    </location>
</feature>
<dbReference type="PANTHER" id="PTHR24193">
    <property type="entry name" value="ANKYRIN REPEAT PROTEIN"/>
    <property type="match status" value="1"/>
</dbReference>
<dbReference type="PANTHER" id="PTHR24193:SF128">
    <property type="entry name" value="GA-BINDING PROTEIN SUBUNIT BETA-1"/>
    <property type="match status" value="1"/>
</dbReference>
<gene>
    <name evidence="6" type="ORF">P5673_001890</name>
</gene>
<proteinExistence type="predicted"/>
<feature type="region of interest" description="Disordered" evidence="5">
    <location>
        <begin position="502"/>
        <end position="539"/>
    </location>
</feature>
<dbReference type="Proteomes" id="UP001249851">
    <property type="component" value="Unassembled WGS sequence"/>
</dbReference>
<comment type="caution">
    <text evidence="6">The sequence shown here is derived from an EMBL/GenBank/DDBJ whole genome shotgun (WGS) entry which is preliminary data.</text>
</comment>
<feature type="region of interest" description="Disordered" evidence="5">
    <location>
        <begin position="267"/>
        <end position="292"/>
    </location>
</feature>
<reference evidence="6" key="2">
    <citation type="journal article" date="2023" name="Science">
        <title>Genomic signatures of disease resistance in endangered staghorn corals.</title>
        <authorList>
            <person name="Vollmer S.V."/>
            <person name="Selwyn J.D."/>
            <person name="Despard B.A."/>
            <person name="Roesel C.L."/>
        </authorList>
    </citation>
    <scope>NUCLEOTIDE SEQUENCE</scope>
    <source>
        <strain evidence="6">K2</strain>
    </source>
</reference>
<dbReference type="PROSITE" id="PS50088">
    <property type="entry name" value="ANK_REPEAT"/>
    <property type="match status" value="2"/>
</dbReference>
<dbReference type="Pfam" id="PF12796">
    <property type="entry name" value="Ank_2"/>
    <property type="match status" value="1"/>
</dbReference>
<feature type="compositionally biased region" description="Low complexity" evidence="5">
    <location>
        <begin position="305"/>
        <end position="315"/>
    </location>
</feature>
<keyword evidence="4" id="KW-0175">Coiled coil</keyword>
<evidence type="ECO:0000256" key="2">
    <source>
        <dbReference type="ARBA" id="ARBA00023043"/>
    </source>
</evidence>
<dbReference type="GO" id="GO:0045944">
    <property type="term" value="P:positive regulation of transcription by RNA polymerase II"/>
    <property type="evidence" value="ECO:0007669"/>
    <property type="project" value="TreeGrafter"/>
</dbReference>
<feature type="region of interest" description="Disordered" evidence="5">
    <location>
        <begin position="305"/>
        <end position="340"/>
    </location>
</feature>
<dbReference type="InterPro" id="IPR002110">
    <property type="entry name" value="Ankyrin_rpt"/>
</dbReference>
<feature type="non-terminal residue" evidence="6">
    <location>
        <position position="795"/>
    </location>
</feature>
<dbReference type="PROSITE" id="PS50297">
    <property type="entry name" value="ANK_REP_REGION"/>
    <property type="match status" value="2"/>
</dbReference>